<dbReference type="InterPro" id="IPR000792">
    <property type="entry name" value="Tscrpt_reg_LuxR_C"/>
</dbReference>
<sequence length="98" mass="11377">MNERQKKILEFCANGKKSYEIANQLGLCKTSVYNDLRTLQQIGLLAKTNDHRRRGMAATFTTVGYEPQLDKLYEREYNPELVNIEFIKHSHNIWGTAT</sequence>
<protein>
    <submittedName>
        <fullName evidence="2">Transcription regulator LuxR, C-terminal</fullName>
    </submittedName>
</protein>
<accession>A0A6J5LHE9</accession>
<evidence type="ECO:0000313" key="2">
    <source>
        <dbReference type="EMBL" id="CAB4132982.1"/>
    </source>
</evidence>
<dbReference type="EMBL" id="LR796271">
    <property type="protein sequence ID" value="CAB4132982.1"/>
    <property type="molecule type" value="Genomic_DNA"/>
</dbReference>
<dbReference type="Pfam" id="PF00196">
    <property type="entry name" value="GerE"/>
    <property type="match status" value="1"/>
</dbReference>
<reference evidence="2" key="1">
    <citation type="submission" date="2020-04" db="EMBL/GenBank/DDBJ databases">
        <authorList>
            <person name="Chiriac C."/>
            <person name="Salcher M."/>
            <person name="Ghai R."/>
            <person name="Kavagutti S V."/>
        </authorList>
    </citation>
    <scope>NUCLEOTIDE SEQUENCE</scope>
</reference>
<organism evidence="2">
    <name type="scientific">uncultured Caudovirales phage</name>
    <dbReference type="NCBI Taxonomy" id="2100421"/>
    <lineage>
        <taxon>Viruses</taxon>
        <taxon>Duplodnaviria</taxon>
        <taxon>Heunggongvirae</taxon>
        <taxon>Uroviricota</taxon>
        <taxon>Caudoviricetes</taxon>
        <taxon>Peduoviridae</taxon>
        <taxon>Maltschvirus</taxon>
        <taxon>Maltschvirus maltsch</taxon>
    </lineage>
</organism>
<name>A0A6J5LHE9_9CAUD</name>
<proteinExistence type="predicted"/>
<dbReference type="InterPro" id="IPR036390">
    <property type="entry name" value="WH_DNA-bd_sf"/>
</dbReference>
<gene>
    <name evidence="2" type="ORF">UFOVP140_14</name>
</gene>
<dbReference type="Gene3D" id="1.10.10.10">
    <property type="entry name" value="Winged helix-like DNA-binding domain superfamily/Winged helix DNA-binding domain"/>
    <property type="match status" value="1"/>
</dbReference>
<feature type="domain" description="HTH luxR-type" evidence="1">
    <location>
        <begin position="3"/>
        <end position="34"/>
    </location>
</feature>
<evidence type="ECO:0000259" key="1">
    <source>
        <dbReference type="Pfam" id="PF00196"/>
    </source>
</evidence>
<dbReference type="SUPFAM" id="SSF46785">
    <property type="entry name" value="Winged helix' DNA-binding domain"/>
    <property type="match status" value="1"/>
</dbReference>
<dbReference type="InterPro" id="IPR036388">
    <property type="entry name" value="WH-like_DNA-bd_sf"/>
</dbReference>
<dbReference type="GO" id="GO:0006355">
    <property type="term" value="P:regulation of DNA-templated transcription"/>
    <property type="evidence" value="ECO:0007669"/>
    <property type="project" value="InterPro"/>
</dbReference>